<evidence type="ECO:0000256" key="5">
    <source>
        <dbReference type="ARBA" id="ARBA00022605"/>
    </source>
</evidence>
<keyword evidence="8 9" id="KW-0413">Isomerase</keyword>
<dbReference type="RefSeq" id="WP_347436403.1">
    <property type="nucleotide sequence ID" value="NZ_CP089291.1"/>
</dbReference>
<dbReference type="SUPFAM" id="SSF51366">
    <property type="entry name" value="Ribulose-phoshate binding barrel"/>
    <property type="match status" value="1"/>
</dbReference>
<dbReference type="PANTHER" id="PTHR42894:SF1">
    <property type="entry name" value="N-(5'-PHOSPHORIBOSYL)ANTHRANILATE ISOMERASE"/>
    <property type="match status" value="1"/>
</dbReference>
<keyword evidence="5 9" id="KW-0028">Amino-acid biosynthesis</keyword>
<evidence type="ECO:0000256" key="8">
    <source>
        <dbReference type="ARBA" id="ARBA00023235"/>
    </source>
</evidence>
<dbReference type="CDD" id="cd00405">
    <property type="entry name" value="PRAI"/>
    <property type="match status" value="1"/>
</dbReference>
<dbReference type="PANTHER" id="PTHR42894">
    <property type="entry name" value="N-(5'-PHOSPHORIBOSYL)ANTHRANILATE ISOMERASE"/>
    <property type="match status" value="1"/>
</dbReference>
<dbReference type="Proteomes" id="UP000830167">
    <property type="component" value="Chromosome"/>
</dbReference>
<dbReference type="Gene3D" id="3.20.20.70">
    <property type="entry name" value="Aldolase class I"/>
    <property type="match status" value="1"/>
</dbReference>
<dbReference type="HAMAP" id="MF_00135">
    <property type="entry name" value="PRAI"/>
    <property type="match status" value="1"/>
</dbReference>
<evidence type="ECO:0000256" key="4">
    <source>
        <dbReference type="ARBA" id="ARBA00022272"/>
    </source>
</evidence>
<comment type="catalytic activity">
    <reaction evidence="1 9">
        <text>N-(5-phospho-beta-D-ribosyl)anthranilate = 1-(2-carboxyphenylamino)-1-deoxy-D-ribulose 5-phosphate</text>
        <dbReference type="Rhea" id="RHEA:21540"/>
        <dbReference type="ChEBI" id="CHEBI:18277"/>
        <dbReference type="ChEBI" id="CHEBI:58613"/>
        <dbReference type="EC" id="5.3.1.24"/>
    </reaction>
</comment>
<dbReference type="GO" id="GO:0016853">
    <property type="term" value="F:isomerase activity"/>
    <property type="evidence" value="ECO:0007669"/>
    <property type="project" value="UniProtKB-KW"/>
</dbReference>
<sequence length="213" mass="23468">MTQVKICGLRDQTIARQLADATIQPAYVGFVFADSRRKVTMEQAQQLSRMLGSSMQKVGVFVNHSQDEIKTIAEFCQLDVLQLHGNESPEFCSALAEDLPKKIWKAFSVRSSIAVADIVAYRGSIDGMLLDTYDPKAAGGTGKPFDWSKISEYRALLPELPLIVAGGIRIQNVDELIHAYHPDLIDVSSGIEGDDGTQCFPSMISLLERVYSL</sequence>
<protein>
    <recommendedName>
        <fullName evidence="4 9">N-(5'-phosphoribosyl)anthranilate isomerase</fullName>
        <shortName evidence="9">PRAI</shortName>
        <ecNumber evidence="3 9">5.3.1.24</ecNumber>
    </recommendedName>
</protein>
<evidence type="ECO:0000256" key="7">
    <source>
        <dbReference type="ARBA" id="ARBA00023141"/>
    </source>
</evidence>
<gene>
    <name evidence="9" type="primary">trpF</name>
    <name evidence="11" type="ORF">LSG31_17790</name>
</gene>
<dbReference type="Pfam" id="PF00697">
    <property type="entry name" value="PRAI"/>
    <property type="match status" value="1"/>
</dbReference>
<evidence type="ECO:0000256" key="6">
    <source>
        <dbReference type="ARBA" id="ARBA00022822"/>
    </source>
</evidence>
<name>A0ABY4CGR7_9BACL</name>
<evidence type="ECO:0000256" key="3">
    <source>
        <dbReference type="ARBA" id="ARBA00012572"/>
    </source>
</evidence>
<comment type="pathway">
    <text evidence="2 9">Amino-acid biosynthesis; L-tryptophan biosynthesis; L-tryptophan from chorismate: step 3/5.</text>
</comment>
<evidence type="ECO:0000313" key="11">
    <source>
        <dbReference type="EMBL" id="UOF89713.1"/>
    </source>
</evidence>
<reference evidence="11" key="1">
    <citation type="submission" date="2021-12" db="EMBL/GenBank/DDBJ databases">
        <title>Alicyclobacillaceae gen. nov., sp. nov., isolated from chalcocite enrichment system.</title>
        <authorList>
            <person name="Jiang Z."/>
        </authorList>
    </citation>
    <scope>NUCLEOTIDE SEQUENCE</scope>
    <source>
        <strain evidence="11">MYW30-H2</strain>
    </source>
</reference>
<comment type="similarity">
    <text evidence="9">Belongs to the TrpF family.</text>
</comment>
<accession>A0ABY4CGR7</accession>
<feature type="domain" description="N-(5'phosphoribosyl) anthranilate isomerase (PRAI)" evidence="10">
    <location>
        <begin position="5"/>
        <end position="199"/>
    </location>
</feature>
<keyword evidence="12" id="KW-1185">Reference proteome</keyword>
<evidence type="ECO:0000313" key="12">
    <source>
        <dbReference type="Proteomes" id="UP000830167"/>
    </source>
</evidence>
<proteinExistence type="inferred from homology"/>
<dbReference type="EC" id="5.3.1.24" evidence="3 9"/>
<dbReference type="InterPro" id="IPR044643">
    <property type="entry name" value="TrpF_fam"/>
</dbReference>
<keyword evidence="7 9" id="KW-0057">Aromatic amino acid biosynthesis</keyword>
<evidence type="ECO:0000259" key="10">
    <source>
        <dbReference type="Pfam" id="PF00697"/>
    </source>
</evidence>
<dbReference type="InterPro" id="IPR013785">
    <property type="entry name" value="Aldolase_TIM"/>
</dbReference>
<evidence type="ECO:0000256" key="9">
    <source>
        <dbReference type="HAMAP-Rule" id="MF_00135"/>
    </source>
</evidence>
<keyword evidence="6 9" id="KW-0822">Tryptophan biosynthesis</keyword>
<dbReference type="InterPro" id="IPR011060">
    <property type="entry name" value="RibuloseP-bd_barrel"/>
</dbReference>
<dbReference type="InterPro" id="IPR001240">
    <property type="entry name" value="PRAI_dom"/>
</dbReference>
<evidence type="ECO:0000256" key="1">
    <source>
        <dbReference type="ARBA" id="ARBA00001164"/>
    </source>
</evidence>
<evidence type="ECO:0000256" key="2">
    <source>
        <dbReference type="ARBA" id="ARBA00004664"/>
    </source>
</evidence>
<organism evidence="11 12">
    <name type="scientific">Fodinisporobacter ferrooxydans</name>
    <dbReference type="NCBI Taxonomy" id="2901836"/>
    <lineage>
        <taxon>Bacteria</taxon>
        <taxon>Bacillati</taxon>
        <taxon>Bacillota</taxon>
        <taxon>Bacilli</taxon>
        <taxon>Bacillales</taxon>
        <taxon>Alicyclobacillaceae</taxon>
        <taxon>Fodinisporobacter</taxon>
    </lineage>
</organism>
<dbReference type="EMBL" id="CP089291">
    <property type="protein sequence ID" value="UOF89713.1"/>
    <property type="molecule type" value="Genomic_DNA"/>
</dbReference>